<protein>
    <submittedName>
        <fullName evidence="2">MarR family transcriptional regulator</fullName>
    </submittedName>
</protein>
<accession>A0ABZ1B8F1</accession>
<dbReference type="EMBL" id="CP141261">
    <property type="protein sequence ID" value="WRL67087.1"/>
    <property type="molecule type" value="Genomic_DNA"/>
</dbReference>
<gene>
    <name evidence="2" type="ORF">U6N30_20590</name>
</gene>
<feature type="domain" description="HTH marR-type" evidence="1">
    <location>
        <begin position="48"/>
        <end position="92"/>
    </location>
</feature>
<dbReference type="Gene3D" id="1.10.10.10">
    <property type="entry name" value="Winged helix-like DNA-binding domain superfamily/Winged helix DNA-binding domain"/>
    <property type="match status" value="1"/>
</dbReference>
<proteinExistence type="predicted"/>
<dbReference type="Pfam" id="PF12802">
    <property type="entry name" value="MarR_2"/>
    <property type="match status" value="1"/>
</dbReference>
<reference evidence="2 3" key="1">
    <citation type="submission" date="2023-12" db="EMBL/GenBank/DDBJ databases">
        <title>Blastococcus brunescens sp. nov., an actonobacterium isolated from sandstone collected in sahara desert.</title>
        <authorList>
            <person name="Gtari M."/>
            <person name="Ghodhbane F."/>
        </authorList>
    </citation>
    <scope>NUCLEOTIDE SEQUENCE [LARGE SCALE GENOMIC DNA]</scope>
    <source>
        <strain evidence="2 3">BMG 8361</strain>
    </source>
</reference>
<sequence>MRLSARLRALHVGEQAADRAAAPPGAAPVDIRRAQPLGERQMAVLGLGGLGAELGLAASEVAQALGYTPSNATNILKRLEELDYLVRVRDERPVRWRRTTPADG</sequence>
<keyword evidence="3" id="KW-1185">Reference proteome</keyword>
<dbReference type="Proteomes" id="UP001324287">
    <property type="component" value="Chromosome"/>
</dbReference>
<organism evidence="2 3">
    <name type="scientific">Blastococcus brunescens</name>
    <dbReference type="NCBI Taxonomy" id="1564165"/>
    <lineage>
        <taxon>Bacteria</taxon>
        <taxon>Bacillati</taxon>
        <taxon>Actinomycetota</taxon>
        <taxon>Actinomycetes</taxon>
        <taxon>Geodermatophilales</taxon>
        <taxon>Geodermatophilaceae</taxon>
        <taxon>Blastococcus</taxon>
    </lineage>
</organism>
<dbReference type="InterPro" id="IPR000835">
    <property type="entry name" value="HTH_MarR-typ"/>
</dbReference>
<name>A0ABZ1B8F1_9ACTN</name>
<evidence type="ECO:0000313" key="3">
    <source>
        <dbReference type="Proteomes" id="UP001324287"/>
    </source>
</evidence>
<dbReference type="RefSeq" id="WP_324278397.1">
    <property type="nucleotide sequence ID" value="NZ_CP141261.1"/>
</dbReference>
<evidence type="ECO:0000313" key="2">
    <source>
        <dbReference type="EMBL" id="WRL67087.1"/>
    </source>
</evidence>
<dbReference type="SUPFAM" id="SSF46785">
    <property type="entry name" value="Winged helix' DNA-binding domain"/>
    <property type="match status" value="1"/>
</dbReference>
<evidence type="ECO:0000259" key="1">
    <source>
        <dbReference type="Pfam" id="PF12802"/>
    </source>
</evidence>
<dbReference type="InterPro" id="IPR036388">
    <property type="entry name" value="WH-like_DNA-bd_sf"/>
</dbReference>
<dbReference type="InterPro" id="IPR036390">
    <property type="entry name" value="WH_DNA-bd_sf"/>
</dbReference>